<proteinExistence type="predicted"/>
<keyword evidence="3" id="KW-1185">Reference proteome</keyword>
<dbReference type="RefSeq" id="WP_120197347.1">
    <property type="nucleotide sequence ID" value="NZ_MCIA01000023.1"/>
</dbReference>
<dbReference type="Proteomes" id="UP000284277">
    <property type="component" value="Unassembled WGS sequence"/>
</dbReference>
<feature type="domain" description="Carrier" evidence="1">
    <location>
        <begin position="13"/>
        <end position="65"/>
    </location>
</feature>
<evidence type="ECO:0000313" key="3">
    <source>
        <dbReference type="Proteomes" id="UP000284277"/>
    </source>
</evidence>
<evidence type="ECO:0000313" key="2">
    <source>
        <dbReference type="EMBL" id="RKD31128.1"/>
    </source>
</evidence>
<dbReference type="SUPFAM" id="SSF47336">
    <property type="entry name" value="ACP-like"/>
    <property type="match status" value="1"/>
</dbReference>
<comment type="caution">
    <text evidence="2">The sequence shown here is derived from an EMBL/GenBank/DDBJ whole genome shotgun (WGS) entry which is preliminary data.</text>
</comment>
<dbReference type="InterPro" id="IPR036736">
    <property type="entry name" value="ACP-like_sf"/>
</dbReference>
<dbReference type="EMBL" id="MCIA01000023">
    <property type="protein sequence ID" value="RKD31128.1"/>
    <property type="molecule type" value="Genomic_DNA"/>
</dbReference>
<name>A0A419T127_9FIRM</name>
<dbReference type="Pfam" id="PF00550">
    <property type="entry name" value="PP-binding"/>
    <property type="match status" value="1"/>
</dbReference>
<organism evidence="2 3">
    <name type="scientific">Lacrimispora algidixylanolytica</name>
    <dbReference type="NCBI Taxonomy" id="94868"/>
    <lineage>
        <taxon>Bacteria</taxon>
        <taxon>Bacillati</taxon>
        <taxon>Bacillota</taxon>
        <taxon>Clostridia</taxon>
        <taxon>Lachnospirales</taxon>
        <taxon>Lachnospiraceae</taxon>
        <taxon>Lacrimispora</taxon>
    </lineage>
</organism>
<reference evidence="2 3" key="1">
    <citation type="submission" date="2016-08" db="EMBL/GenBank/DDBJ databases">
        <title>A new outlook on sporulation: Clostridium algidixylanolyticum.</title>
        <authorList>
            <person name="Poppleton D.I."/>
            <person name="Gribaldo S."/>
        </authorList>
    </citation>
    <scope>NUCLEOTIDE SEQUENCE [LARGE SCALE GENOMIC DNA]</scope>
    <source>
        <strain evidence="2 3">SPL73</strain>
    </source>
</reference>
<gene>
    <name evidence="2" type="ORF">BET01_04540</name>
</gene>
<sequence>METMESMELFDMVQSTVAEVLDVEKEEINEGTRPVVDLDAESLDLLDILFKLSRLTGKKITMQVIQKDVRGGLTEDEFIDEDGYITEEGVKKIKAAMGNDNIQTENITSKEVLKLIDIKYIMKIFRETPAGEV</sequence>
<evidence type="ECO:0000259" key="1">
    <source>
        <dbReference type="Pfam" id="PF00550"/>
    </source>
</evidence>
<dbReference type="AlphaFoldDB" id="A0A419T127"/>
<protein>
    <recommendedName>
        <fullName evidence="1">Carrier domain-containing protein</fullName>
    </recommendedName>
</protein>
<dbReference type="InterPro" id="IPR009081">
    <property type="entry name" value="PP-bd_ACP"/>
</dbReference>
<dbReference type="Gene3D" id="1.10.1200.10">
    <property type="entry name" value="ACP-like"/>
    <property type="match status" value="1"/>
</dbReference>
<dbReference type="OrthoDB" id="9809025at2"/>
<accession>A0A419T127</accession>